<dbReference type="GO" id="GO:0043683">
    <property type="term" value="P:type IV pilus assembly"/>
    <property type="evidence" value="ECO:0007669"/>
    <property type="project" value="InterPro"/>
</dbReference>
<dbReference type="Gene3D" id="3.30.700.10">
    <property type="entry name" value="Glycoprotein, Type 4 Pilin"/>
    <property type="match status" value="1"/>
</dbReference>
<protein>
    <submittedName>
        <fullName evidence="2">Fimbrial protein</fullName>
    </submittedName>
</protein>
<name>A0A1J5S8B5_9ZZZZ</name>
<dbReference type="AlphaFoldDB" id="A0A1J5S8B5"/>
<dbReference type="Pfam" id="PF16732">
    <property type="entry name" value="ComP_DUS"/>
    <property type="match status" value="1"/>
</dbReference>
<dbReference type="Pfam" id="PF07963">
    <property type="entry name" value="N_methyl"/>
    <property type="match status" value="1"/>
</dbReference>
<dbReference type="NCBIfam" id="TIGR02532">
    <property type="entry name" value="IV_pilin_GFxxxE"/>
    <property type="match status" value="1"/>
</dbReference>
<dbReference type="PANTHER" id="PTHR30093">
    <property type="entry name" value="GENERAL SECRETION PATHWAY PROTEIN G"/>
    <property type="match status" value="1"/>
</dbReference>
<evidence type="ECO:0000313" key="2">
    <source>
        <dbReference type="EMBL" id="OIQ96501.1"/>
    </source>
</evidence>
<dbReference type="PROSITE" id="PS00409">
    <property type="entry name" value="PROKAR_NTER_METHYL"/>
    <property type="match status" value="1"/>
</dbReference>
<keyword evidence="1" id="KW-0812">Transmembrane</keyword>
<evidence type="ECO:0000256" key="1">
    <source>
        <dbReference type="SAM" id="Phobius"/>
    </source>
</evidence>
<dbReference type="InterPro" id="IPR045584">
    <property type="entry name" value="Pilin-like"/>
</dbReference>
<dbReference type="SUPFAM" id="SSF54523">
    <property type="entry name" value="Pili subunits"/>
    <property type="match status" value="1"/>
</dbReference>
<dbReference type="InterPro" id="IPR031982">
    <property type="entry name" value="PilE-like"/>
</dbReference>
<dbReference type="EMBL" id="MLJW01000148">
    <property type="protein sequence ID" value="OIQ96501.1"/>
    <property type="molecule type" value="Genomic_DNA"/>
</dbReference>
<organism evidence="2">
    <name type="scientific">mine drainage metagenome</name>
    <dbReference type="NCBI Taxonomy" id="410659"/>
    <lineage>
        <taxon>unclassified sequences</taxon>
        <taxon>metagenomes</taxon>
        <taxon>ecological metagenomes</taxon>
    </lineage>
</organism>
<dbReference type="InterPro" id="IPR012902">
    <property type="entry name" value="N_methyl_site"/>
</dbReference>
<reference evidence="2" key="1">
    <citation type="submission" date="2016-10" db="EMBL/GenBank/DDBJ databases">
        <title>Sequence of Gallionella enrichment culture.</title>
        <authorList>
            <person name="Poehlein A."/>
            <person name="Muehling M."/>
            <person name="Daniel R."/>
        </authorList>
    </citation>
    <scope>NUCLEOTIDE SEQUENCE</scope>
</reference>
<proteinExistence type="predicted"/>
<comment type="caution">
    <text evidence="2">The sequence shown here is derived from an EMBL/GenBank/DDBJ whole genome shotgun (WGS) entry which is preliminary data.</text>
</comment>
<accession>A0A1J5S8B5</accession>
<dbReference type="PANTHER" id="PTHR30093:SF47">
    <property type="entry name" value="TYPE IV PILUS NON-CORE MINOR PILIN PILE"/>
    <property type="match status" value="1"/>
</dbReference>
<keyword evidence="1" id="KW-1133">Transmembrane helix</keyword>
<keyword evidence="1" id="KW-0472">Membrane</keyword>
<feature type="transmembrane region" description="Helical" evidence="1">
    <location>
        <begin position="6"/>
        <end position="30"/>
    </location>
</feature>
<sequence length="146" mass="15519">MNLQRGFTLIELMVVVAIVVILASVALPAYQNYVIRGKLMEGTSTLSDARIKMEQYFQDKQTYDAGGGNTCPPGIPASTTYFTYACSGLSQNAYLITATGQGNLSNFIYTIDDTNAKKTIGLMPGWGTASPSAPALCWITKAGGAC</sequence>
<gene>
    <name evidence="2" type="primary">fimA_11</name>
    <name evidence="2" type="ORF">GALL_215420</name>
</gene>